<comment type="similarity">
    <text evidence="2">Belongs to the UPF0382 family.</text>
</comment>
<protein>
    <submittedName>
        <fullName evidence="7">DUF423 domain-containing protein</fullName>
    </submittedName>
</protein>
<comment type="subcellular location">
    <subcellularLocation>
        <location evidence="1">Membrane</location>
        <topology evidence="1">Multi-pass membrane protein</topology>
    </subcellularLocation>
</comment>
<comment type="caution">
    <text evidence="7">The sequence shown here is derived from an EMBL/GenBank/DDBJ whole genome shotgun (WGS) entry which is preliminary data.</text>
</comment>
<evidence type="ECO:0000256" key="5">
    <source>
        <dbReference type="ARBA" id="ARBA00023136"/>
    </source>
</evidence>
<evidence type="ECO:0000256" key="3">
    <source>
        <dbReference type="ARBA" id="ARBA00022692"/>
    </source>
</evidence>
<evidence type="ECO:0000256" key="4">
    <source>
        <dbReference type="ARBA" id="ARBA00022989"/>
    </source>
</evidence>
<feature type="transmembrane region" description="Helical" evidence="6">
    <location>
        <begin position="106"/>
        <end position="126"/>
    </location>
</feature>
<feature type="transmembrane region" description="Helical" evidence="6">
    <location>
        <begin position="78"/>
        <end position="100"/>
    </location>
</feature>
<proteinExistence type="inferred from homology"/>
<dbReference type="InterPro" id="IPR006696">
    <property type="entry name" value="DUF423"/>
</dbReference>
<evidence type="ECO:0000313" key="7">
    <source>
        <dbReference type="EMBL" id="MFH6982885.1"/>
    </source>
</evidence>
<reference evidence="7 8" key="1">
    <citation type="journal article" date="2013" name="Int. J. Syst. Evol. Microbiol.">
        <title>Marinoscillum luteum sp. nov., isolated from marine sediment.</title>
        <authorList>
            <person name="Cha I.T."/>
            <person name="Park S.J."/>
            <person name="Kim S.J."/>
            <person name="Kim J.G."/>
            <person name="Jung M.Y."/>
            <person name="Shin K.S."/>
            <person name="Kwon K.K."/>
            <person name="Yang S.H."/>
            <person name="Seo Y.S."/>
            <person name="Rhee S.K."/>
        </authorList>
    </citation>
    <scope>NUCLEOTIDE SEQUENCE [LARGE SCALE GENOMIC DNA]</scope>
    <source>
        <strain evidence="7 8">KCTC 23939</strain>
    </source>
</reference>
<dbReference type="Proteomes" id="UP001610063">
    <property type="component" value="Unassembled WGS sequence"/>
</dbReference>
<sequence>MEKEIMGKKHLLTGSILAVTAVGLGAFGAHALAETLETFGRKDTYDTAVRYHMFHALAILFVSILYKNGPHQLLTWTIRFFLSGTLIFSGSLYVLCITNITVLGAITPIGGILFIAGWVTLIIYALRHH</sequence>
<dbReference type="PANTHER" id="PTHR43461:SF1">
    <property type="entry name" value="TRANSMEMBRANE PROTEIN 256"/>
    <property type="match status" value="1"/>
</dbReference>
<evidence type="ECO:0000313" key="8">
    <source>
        <dbReference type="Proteomes" id="UP001610063"/>
    </source>
</evidence>
<evidence type="ECO:0000256" key="2">
    <source>
        <dbReference type="ARBA" id="ARBA00009694"/>
    </source>
</evidence>
<dbReference type="PANTHER" id="PTHR43461">
    <property type="entry name" value="TRANSMEMBRANE PROTEIN 256"/>
    <property type="match status" value="1"/>
</dbReference>
<accession>A0ABW7N5L2</accession>
<dbReference type="Pfam" id="PF04241">
    <property type="entry name" value="DUF423"/>
    <property type="match status" value="1"/>
</dbReference>
<gene>
    <name evidence="7" type="ORF">ACHKAR_05525</name>
</gene>
<evidence type="ECO:0000256" key="1">
    <source>
        <dbReference type="ARBA" id="ARBA00004141"/>
    </source>
</evidence>
<keyword evidence="4 6" id="KW-1133">Transmembrane helix</keyword>
<organism evidence="7 8">
    <name type="scientific">Marinoscillum luteum</name>
    <dbReference type="NCBI Taxonomy" id="861051"/>
    <lineage>
        <taxon>Bacteria</taxon>
        <taxon>Pseudomonadati</taxon>
        <taxon>Bacteroidota</taxon>
        <taxon>Cytophagia</taxon>
        <taxon>Cytophagales</taxon>
        <taxon>Reichenbachiellaceae</taxon>
        <taxon>Marinoscillum</taxon>
    </lineage>
</organism>
<keyword evidence="3 6" id="KW-0812">Transmembrane</keyword>
<evidence type="ECO:0000256" key="6">
    <source>
        <dbReference type="SAM" id="Phobius"/>
    </source>
</evidence>
<name>A0ABW7N5L2_9BACT</name>
<keyword evidence="8" id="KW-1185">Reference proteome</keyword>
<keyword evidence="5 6" id="KW-0472">Membrane</keyword>
<feature type="transmembrane region" description="Helical" evidence="6">
    <location>
        <begin position="49"/>
        <end position="66"/>
    </location>
</feature>
<dbReference type="EMBL" id="JBIPKE010000013">
    <property type="protein sequence ID" value="MFH6982885.1"/>
    <property type="molecule type" value="Genomic_DNA"/>
</dbReference>